<reference evidence="1" key="1">
    <citation type="submission" date="2022-08" db="EMBL/GenBank/DDBJ databases">
        <authorList>
            <person name="Gutierrez-Valencia J."/>
        </authorList>
    </citation>
    <scope>NUCLEOTIDE SEQUENCE</scope>
</reference>
<proteinExistence type="predicted"/>
<evidence type="ECO:0000313" key="1">
    <source>
        <dbReference type="EMBL" id="CAI0542368.1"/>
    </source>
</evidence>
<protein>
    <submittedName>
        <fullName evidence="1">Uncharacterized protein</fullName>
    </submittedName>
</protein>
<organism evidence="1 2">
    <name type="scientific">Linum tenue</name>
    <dbReference type="NCBI Taxonomy" id="586396"/>
    <lineage>
        <taxon>Eukaryota</taxon>
        <taxon>Viridiplantae</taxon>
        <taxon>Streptophyta</taxon>
        <taxon>Embryophyta</taxon>
        <taxon>Tracheophyta</taxon>
        <taxon>Spermatophyta</taxon>
        <taxon>Magnoliopsida</taxon>
        <taxon>eudicotyledons</taxon>
        <taxon>Gunneridae</taxon>
        <taxon>Pentapetalae</taxon>
        <taxon>rosids</taxon>
        <taxon>fabids</taxon>
        <taxon>Malpighiales</taxon>
        <taxon>Linaceae</taxon>
        <taxon>Linum</taxon>
    </lineage>
</organism>
<evidence type="ECO:0000313" key="2">
    <source>
        <dbReference type="Proteomes" id="UP001154282"/>
    </source>
</evidence>
<gene>
    <name evidence="1" type="ORF">LITE_LOCUS42452</name>
</gene>
<dbReference type="EMBL" id="CAMGYJ010000009">
    <property type="protein sequence ID" value="CAI0542368.1"/>
    <property type="molecule type" value="Genomic_DNA"/>
</dbReference>
<name>A0AAV0QDB6_9ROSI</name>
<feature type="non-terminal residue" evidence="1">
    <location>
        <position position="1"/>
    </location>
</feature>
<dbReference type="Proteomes" id="UP001154282">
    <property type="component" value="Unassembled WGS sequence"/>
</dbReference>
<dbReference type="AlphaFoldDB" id="A0AAV0QDB6"/>
<accession>A0AAV0QDB6</accession>
<sequence length="37" mass="4288">RIREAMFFQIASDGWKKKLSYNASSVDPNMVRGIWGK</sequence>
<comment type="caution">
    <text evidence="1">The sequence shown here is derived from an EMBL/GenBank/DDBJ whole genome shotgun (WGS) entry which is preliminary data.</text>
</comment>
<keyword evidence="2" id="KW-1185">Reference proteome</keyword>